<keyword evidence="6" id="KW-0482">Metalloprotease</keyword>
<dbReference type="Pfam" id="PF18059">
    <property type="entry name" value="Csd3_N"/>
    <property type="match status" value="1"/>
</dbReference>
<evidence type="ECO:0000256" key="6">
    <source>
        <dbReference type="ARBA" id="ARBA00023049"/>
    </source>
</evidence>
<evidence type="ECO:0000256" key="4">
    <source>
        <dbReference type="ARBA" id="ARBA00022801"/>
    </source>
</evidence>
<dbReference type="EMBL" id="UFVD01000001">
    <property type="protein sequence ID" value="SUX10481.1"/>
    <property type="molecule type" value="Genomic_DNA"/>
</dbReference>
<evidence type="ECO:0000256" key="3">
    <source>
        <dbReference type="ARBA" id="ARBA00022723"/>
    </source>
</evidence>
<evidence type="ECO:0000256" key="1">
    <source>
        <dbReference type="ARBA" id="ARBA00001947"/>
    </source>
</evidence>
<protein>
    <submittedName>
        <fullName evidence="9">M24/M37 family peptidase</fullName>
        <ecNumber evidence="9">3.4.24.75</ecNumber>
    </submittedName>
</protein>
<dbReference type="GO" id="GO:0004222">
    <property type="term" value="F:metalloendopeptidase activity"/>
    <property type="evidence" value="ECO:0007669"/>
    <property type="project" value="TreeGrafter"/>
</dbReference>
<dbReference type="SUPFAM" id="SSF51261">
    <property type="entry name" value="Duplicated hybrid motif"/>
    <property type="match status" value="1"/>
</dbReference>
<evidence type="ECO:0000256" key="5">
    <source>
        <dbReference type="ARBA" id="ARBA00022833"/>
    </source>
</evidence>
<reference evidence="9 10" key="1">
    <citation type="submission" date="2018-06" db="EMBL/GenBank/DDBJ databases">
        <authorList>
            <consortium name="Pathogen Informatics"/>
            <person name="Doyle S."/>
        </authorList>
    </citation>
    <scope>NUCLEOTIDE SEQUENCE [LARGE SCALE GENOMIC DNA]</scope>
    <source>
        <strain evidence="9 10">NCTC12475</strain>
    </source>
</reference>
<dbReference type="InterPro" id="IPR040653">
    <property type="entry name" value="Csd3_N"/>
</dbReference>
<dbReference type="RefSeq" id="WP_181892277.1">
    <property type="nucleotide sequence ID" value="NZ_CP043427.1"/>
</dbReference>
<keyword evidence="5" id="KW-0862">Zinc</keyword>
<dbReference type="GeneID" id="93091115"/>
<accession>A0A381DJ19</accession>
<organism evidence="9 10">
    <name type="scientific">Campylobacter sputorum subsp. sputorum</name>
    <dbReference type="NCBI Taxonomy" id="32024"/>
    <lineage>
        <taxon>Bacteria</taxon>
        <taxon>Pseudomonadati</taxon>
        <taxon>Campylobacterota</taxon>
        <taxon>Epsilonproteobacteria</taxon>
        <taxon>Campylobacterales</taxon>
        <taxon>Campylobacteraceae</taxon>
        <taxon>Campylobacter</taxon>
    </lineage>
</organism>
<dbReference type="PANTHER" id="PTHR21666:SF288">
    <property type="entry name" value="CELL DIVISION PROTEIN YTFB"/>
    <property type="match status" value="1"/>
</dbReference>
<keyword evidence="2" id="KW-0645">Protease</keyword>
<evidence type="ECO:0000313" key="9">
    <source>
        <dbReference type="EMBL" id="SUX10481.1"/>
    </source>
</evidence>
<sequence>MRILFIFLLLITFAFCENESNLEELTWPNGETFTNFLENNSLPLKLYYNSSKEDQELLSEISSGTSFQILRDDENMISQVLIPINEELQIHIYKNKENLYELEFIPIIYNEESQVLSIKIQTSPYQDIINETNNKILADAFINVFRKSVDFTKLKKGDSLVIAYTQKRRLGRVFGYPEISLAMIETGGKKYTLFLFEGKYYDESGKTNETLFLIKPVKNARISSRFTKKRFHPILKRYRAHLGVDYAAPKGTPIMAAGNGKVKFVGTKGGYGKTLIISHDYGYETLYAHLNGFAKNIKRGKKVKQGEIVAYIGNTGMSTGPHLHFGLYAGKQAIDPEKVVKIQRDLFKGKTKEQFLALVKDGKKIIDEHLQNPKNPQKEEDFSNFMTL</sequence>
<keyword evidence="3" id="KW-0479">Metal-binding</keyword>
<dbReference type="InterPro" id="IPR011055">
    <property type="entry name" value="Dup_hybrid_motif"/>
</dbReference>
<comment type="cofactor">
    <cofactor evidence="1">
        <name>Zn(2+)</name>
        <dbReference type="ChEBI" id="CHEBI:29105"/>
    </cofactor>
</comment>
<keyword evidence="4 9" id="KW-0378">Hydrolase</keyword>
<dbReference type="AlphaFoldDB" id="A0A381DJ19"/>
<dbReference type="Proteomes" id="UP000254920">
    <property type="component" value="Unassembled WGS sequence"/>
</dbReference>
<name>A0A381DJ19_9BACT</name>
<feature type="domain" description="Csd3 N-terminal" evidence="8">
    <location>
        <begin position="25"/>
        <end position="107"/>
    </location>
</feature>
<evidence type="ECO:0000256" key="2">
    <source>
        <dbReference type="ARBA" id="ARBA00022670"/>
    </source>
</evidence>
<keyword evidence="10" id="KW-1185">Reference proteome</keyword>
<dbReference type="EC" id="3.4.24.75" evidence="9"/>
<dbReference type="Gene3D" id="3.10.450.350">
    <property type="match status" value="1"/>
</dbReference>
<dbReference type="GO" id="GO:0006508">
    <property type="term" value="P:proteolysis"/>
    <property type="evidence" value="ECO:0007669"/>
    <property type="project" value="UniProtKB-KW"/>
</dbReference>
<dbReference type="STRING" id="32024.GCA_000788295_00980"/>
<evidence type="ECO:0000259" key="8">
    <source>
        <dbReference type="Pfam" id="PF18059"/>
    </source>
</evidence>
<dbReference type="GO" id="GO:0046872">
    <property type="term" value="F:metal ion binding"/>
    <property type="evidence" value="ECO:0007669"/>
    <property type="project" value="UniProtKB-KW"/>
</dbReference>
<gene>
    <name evidence="9" type="ORF">NCTC12475_00678</name>
</gene>
<dbReference type="Gene3D" id="2.70.70.10">
    <property type="entry name" value="Glucose Permease (Domain IIA)"/>
    <property type="match status" value="1"/>
</dbReference>
<dbReference type="InterPro" id="IPR016047">
    <property type="entry name" value="M23ase_b-sheet_dom"/>
</dbReference>
<dbReference type="Pfam" id="PF01551">
    <property type="entry name" value="Peptidase_M23"/>
    <property type="match status" value="1"/>
</dbReference>
<dbReference type="InterPro" id="IPR050570">
    <property type="entry name" value="Cell_wall_metabolism_enzyme"/>
</dbReference>
<proteinExistence type="predicted"/>
<dbReference type="CDD" id="cd12797">
    <property type="entry name" value="M23_peptidase"/>
    <property type="match status" value="1"/>
</dbReference>
<evidence type="ECO:0000259" key="7">
    <source>
        <dbReference type="Pfam" id="PF01551"/>
    </source>
</evidence>
<dbReference type="PANTHER" id="PTHR21666">
    <property type="entry name" value="PEPTIDASE-RELATED"/>
    <property type="match status" value="1"/>
</dbReference>
<evidence type="ECO:0000313" key="10">
    <source>
        <dbReference type="Proteomes" id="UP000254920"/>
    </source>
</evidence>
<feature type="domain" description="M23ase beta-sheet core" evidence="7">
    <location>
        <begin position="240"/>
        <end position="336"/>
    </location>
</feature>